<keyword evidence="2" id="KW-0963">Cytoplasm</keyword>
<keyword evidence="3 8" id="KW-0597">Phosphoprotein</keyword>
<dbReference type="Gene3D" id="3.40.50.2300">
    <property type="match status" value="1"/>
</dbReference>
<dbReference type="GO" id="GO:0006355">
    <property type="term" value="P:regulation of DNA-templated transcription"/>
    <property type="evidence" value="ECO:0007669"/>
    <property type="project" value="InterPro"/>
</dbReference>
<dbReference type="GO" id="GO:0032993">
    <property type="term" value="C:protein-DNA complex"/>
    <property type="evidence" value="ECO:0007669"/>
    <property type="project" value="TreeGrafter"/>
</dbReference>
<sequence length="220" mass="24423">MRLLLVEDDPLIGQGVSDALNGDGTLLEWVTCAEHAESALLDGEFDLVILDLGLPGMDGLTLLSRIRQQGNGIPVLILTARDQVSDRVAGLDSGADDYLVKPFDLEELSARIRALVRRRSGYTSPVIQYRHLEVNPSSREVLSNGVPVSLSRREYALLMEFLHHPGKVFTRDQLGERLYGWNEGVESNSLEVHIHHLRKKIGDGLIHTVRGVGYRIEPLS</sequence>
<dbReference type="InterPro" id="IPR036388">
    <property type="entry name" value="WH-like_DNA-bd_sf"/>
</dbReference>
<dbReference type="RefSeq" id="WP_125014453.1">
    <property type="nucleotide sequence ID" value="NZ_QWEZ01000001.1"/>
</dbReference>
<dbReference type="Pfam" id="PF00486">
    <property type="entry name" value="Trans_reg_C"/>
    <property type="match status" value="1"/>
</dbReference>
<dbReference type="GO" id="GO:0000156">
    <property type="term" value="F:phosphorelay response regulator activity"/>
    <property type="evidence" value="ECO:0007669"/>
    <property type="project" value="TreeGrafter"/>
</dbReference>
<dbReference type="GO" id="GO:0000976">
    <property type="term" value="F:transcription cis-regulatory region binding"/>
    <property type="evidence" value="ECO:0007669"/>
    <property type="project" value="TreeGrafter"/>
</dbReference>
<feature type="domain" description="Response regulatory" evidence="10">
    <location>
        <begin position="2"/>
        <end position="116"/>
    </location>
</feature>
<dbReference type="PANTHER" id="PTHR48111:SF35">
    <property type="entry name" value="TRANSCRIPTIONAL REGULATORY PROTEIN QSEB"/>
    <property type="match status" value="1"/>
</dbReference>
<feature type="modified residue" description="4-aspartylphosphate" evidence="8">
    <location>
        <position position="51"/>
    </location>
</feature>
<name>A0A3P3VNV2_9GAMM</name>
<evidence type="ECO:0000259" key="10">
    <source>
        <dbReference type="PROSITE" id="PS50110"/>
    </source>
</evidence>
<comment type="caution">
    <text evidence="12">The sequence shown here is derived from an EMBL/GenBank/DDBJ whole genome shotgun (WGS) entry which is preliminary data.</text>
</comment>
<evidence type="ECO:0000256" key="5">
    <source>
        <dbReference type="ARBA" id="ARBA00023015"/>
    </source>
</evidence>
<dbReference type="InterPro" id="IPR011006">
    <property type="entry name" value="CheY-like_superfamily"/>
</dbReference>
<dbReference type="SMART" id="SM00448">
    <property type="entry name" value="REC"/>
    <property type="match status" value="1"/>
</dbReference>
<dbReference type="SUPFAM" id="SSF52172">
    <property type="entry name" value="CheY-like"/>
    <property type="match status" value="1"/>
</dbReference>
<accession>A0A3P3VNV2</accession>
<dbReference type="FunFam" id="3.40.50.2300:FF:000002">
    <property type="entry name" value="DNA-binding response regulator PhoP"/>
    <property type="match status" value="1"/>
</dbReference>
<evidence type="ECO:0000313" key="12">
    <source>
        <dbReference type="EMBL" id="RRJ84027.1"/>
    </source>
</evidence>
<dbReference type="Gene3D" id="1.10.10.10">
    <property type="entry name" value="Winged helix-like DNA-binding domain superfamily/Winged helix DNA-binding domain"/>
    <property type="match status" value="1"/>
</dbReference>
<dbReference type="PROSITE" id="PS51755">
    <property type="entry name" value="OMPR_PHOB"/>
    <property type="match status" value="1"/>
</dbReference>
<evidence type="ECO:0000259" key="11">
    <source>
        <dbReference type="PROSITE" id="PS51755"/>
    </source>
</evidence>
<evidence type="ECO:0000256" key="4">
    <source>
        <dbReference type="ARBA" id="ARBA00023012"/>
    </source>
</evidence>
<dbReference type="InterPro" id="IPR039420">
    <property type="entry name" value="WalR-like"/>
</dbReference>
<evidence type="ECO:0000256" key="6">
    <source>
        <dbReference type="ARBA" id="ARBA00023125"/>
    </source>
</evidence>
<evidence type="ECO:0000256" key="8">
    <source>
        <dbReference type="PROSITE-ProRule" id="PRU00169"/>
    </source>
</evidence>
<evidence type="ECO:0000256" key="1">
    <source>
        <dbReference type="ARBA" id="ARBA00004496"/>
    </source>
</evidence>
<evidence type="ECO:0000256" key="7">
    <source>
        <dbReference type="ARBA" id="ARBA00023163"/>
    </source>
</evidence>
<keyword evidence="5" id="KW-0805">Transcription regulation</keyword>
<dbReference type="CDD" id="cd00383">
    <property type="entry name" value="trans_reg_C"/>
    <property type="match status" value="1"/>
</dbReference>
<gene>
    <name evidence="12" type="ORF">D0544_02595</name>
</gene>
<keyword evidence="6 9" id="KW-0238">DNA-binding</keyword>
<keyword evidence="13" id="KW-1185">Reference proteome</keyword>
<keyword evidence="7" id="KW-0804">Transcription</keyword>
<feature type="DNA-binding region" description="OmpR/PhoB-type" evidence="9">
    <location>
        <begin position="124"/>
        <end position="218"/>
    </location>
</feature>
<dbReference type="CDD" id="cd17624">
    <property type="entry name" value="REC_OmpR_PmrA-like"/>
    <property type="match status" value="1"/>
</dbReference>
<dbReference type="InterPro" id="IPR001789">
    <property type="entry name" value="Sig_transdc_resp-reg_receiver"/>
</dbReference>
<dbReference type="Pfam" id="PF00072">
    <property type="entry name" value="Response_reg"/>
    <property type="match status" value="1"/>
</dbReference>
<evidence type="ECO:0000256" key="2">
    <source>
        <dbReference type="ARBA" id="ARBA00022490"/>
    </source>
</evidence>
<dbReference type="Proteomes" id="UP000280792">
    <property type="component" value="Unassembled WGS sequence"/>
</dbReference>
<reference evidence="12 13" key="1">
    <citation type="submission" date="2018-08" db="EMBL/GenBank/DDBJ databases">
        <authorList>
            <person name="Khan S.A."/>
        </authorList>
    </citation>
    <scope>NUCLEOTIDE SEQUENCE [LARGE SCALE GENOMIC DNA]</scope>
    <source>
        <strain evidence="12 13">GTF-13</strain>
    </source>
</reference>
<dbReference type="EMBL" id="QWEZ01000001">
    <property type="protein sequence ID" value="RRJ84027.1"/>
    <property type="molecule type" value="Genomic_DNA"/>
</dbReference>
<dbReference type="PROSITE" id="PS50110">
    <property type="entry name" value="RESPONSE_REGULATORY"/>
    <property type="match status" value="1"/>
</dbReference>
<dbReference type="InterPro" id="IPR001867">
    <property type="entry name" value="OmpR/PhoB-type_DNA-bd"/>
</dbReference>
<reference evidence="12 13" key="2">
    <citation type="submission" date="2018-12" db="EMBL/GenBank/DDBJ databases">
        <title>Simiduia agarivorans gen. nov., sp. nov., a marine, agarolytic bacterium isolated from shallow coastal water from Keelung, Taiwan.</title>
        <authorList>
            <person name="Shieh W.Y."/>
        </authorList>
    </citation>
    <scope>NUCLEOTIDE SEQUENCE [LARGE SCALE GENOMIC DNA]</scope>
    <source>
        <strain evidence="12 13">GTF-13</strain>
    </source>
</reference>
<evidence type="ECO:0000256" key="3">
    <source>
        <dbReference type="ARBA" id="ARBA00022553"/>
    </source>
</evidence>
<dbReference type="Gene3D" id="6.10.250.690">
    <property type="match status" value="1"/>
</dbReference>
<keyword evidence="4" id="KW-0902">Two-component regulatory system</keyword>
<proteinExistence type="predicted"/>
<dbReference type="SMART" id="SM00862">
    <property type="entry name" value="Trans_reg_C"/>
    <property type="match status" value="1"/>
</dbReference>
<evidence type="ECO:0000313" key="13">
    <source>
        <dbReference type="Proteomes" id="UP000280792"/>
    </source>
</evidence>
<feature type="domain" description="OmpR/PhoB-type" evidence="11">
    <location>
        <begin position="124"/>
        <end position="218"/>
    </location>
</feature>
<protein>
    <submittedName>
        <fullName evidence="12">Response regulator</fullName>
    </submittedName>
</protein>
<dbReference type="GO" id="GO:0005829">
    <property type="term" value="C:cytosol"/>
    <property type="evidence" value="ECO:0007669"/>
    <property type="project" value="TreeGrafter"/>
</dbReference>
<organism evidence="12 13">
    <name type="scientific">Aestuariirhabdus litorea</name>
    <dbReference type="NCBI Taxonomy" id="2528527"/>
    <lineage>
        <taxon>Bacteria</taxon>
        <taxon>Pseudomonadati</taxon>
        <taxon>Pseudomonadota</taxon>
        <taxon>Gammaproteobacteria</taxon>
        <taxon>Oceanospirillales</taxon>
        <taxon>Aestuariirhabdaceae</taxon>
        <taxon>Aestuariirhabdus</taxon>
    </lineage>
</organism>
<comment type="subcellular location">
    <subcellularLocation>
        <location evidence="1">Cytoplasm</location>
    </subcellularLocation>
</comment>
<dbReference type="PANTHER" id="PTHR48111">
    <property type="entry name" value="REGULATOR OF RPOS"/>
    <property type="match status" value="1"/>
</dbReference>
<dbReference type="AlphaFoldDB" id="A0A3P3VNV2"/>
<evidence type="ECO:0000256" key="9">
    <source>
        <dbReference type="PROSITE-ProRule" id="PRU01091"/>
    </source>
</evidence>